<comment type="similarity">
    <text evidence="1">Belongs to the heat shock protein 90 family.</text>
</comment>
<dbReference type="PANTHER" id="PTHR43120:SF1">
    <property type="entry name" value="GLUTAMYL-TRNA REDUCTASE 1, CHLOROPLASTIC"/>
    <property type="match status" value="1"/>
</dbReference>
<proteinExistence type="inferred from homology"/>
<dbReference type="Gene3D" id="3.30.460.30">
    <property type="entry name" value="Glutamyl-tRNA reductase, N-terminal domain"/>
    <property type="match status" value="1"/>
</dbReference>
<dbReference type="Pfam" id="PF05201">
    <property type="entry name" value="GlutR_N"/>
    <property type="match status" value="1"/>
</dbReference>
<evidence type="ECO:0000259" key="4">
    <source>
        <dbReference type="Pfam" id="PF05201"/>
    </source>
</evidence>
<evidence type="ECO:0000256" key="1">
    <source>
        <dbReference type="ARBA" id="ARBA00008239"/>
    </source>
</evidence>
<dbReference type="SUPFAM" id="SSF69742">
    <property type="entry name" value="Glutamyl tRNA-reductase catalytic, N-terminal domain"/>
    <property type="match status" value="1"/>
</dbReference>
<dbReference type="InterPro" id="IPR001404">
    <property type="entry name" value="Hsp90_fam"/>
</dbReference>
<dbReference type="InterPro" id="IPR036343">
    <property type="entry name" value="GluRdtase_N_sf"/>
</dbReference>
<feature type="region of interest" description="Disordered" evidence="3">
    <location>
        <begin position="1"/>
        <end position="24"/>
    </location>
</feature>
<organism evidence="5 6">
    <name type="scientific">Hibiscus sabdariffa</name>
    <name type="common">roselle</name>
    <dbReference type="NCBI Taxonomy" id="183260"/>
    <lineage>
        <taxon>Eukaryota</taxon>
        <taxon>Viridiplantae</taxon>
        <taxon>Streptophyta</taxon>
        <taxon>Embryophyta</taxon>
        <taxon>Tracheophyta</taxon>
        <taxon>Spermatophyta</taxon>
        <taxon>Magnoliopsida</taxon>
        <taxon>eudicotyledons</taxon>
        <taxon>Gunneridae</taxon>
        <taxon>Pentapetalae</taxon>
        <taxon>rosids</taxon>
        <taxon>malvids</taxon>
        <taxon>Malvales</taxon>
        <taxon>Malvaceae</taxon>
        <taxon>Malvoideae</taxon>
        <taxon>Hibiscus</taxon>
    </lineage>
</organism>
<dbReference type="SUPFAM" id="SSF110942">
    <property type="entry name" value="HSP90 C-terminal domain"/>
    <property type="match status" value="1"/>
</dbReference>
<feature type="compositionally biased region" description="Basic and acidic residues" evidence="3">
    <location>
        <begin position="13"/>
        <end position="24"/>
    </location>
</feature>
<name>A0ABR2EPB5_9ROSI</name>
<evidence type="ECO:0000256" key="2">
    <source>
        <dbReference type="ARBA" id="ARBA00023186"/>
    </source>
</evidence>
<accession>A0ABR2EPB5</accession>
<dbReference type="EMBL" id="JBBPBM010000011">
    <property type="protein sequence ID" value="KAK8563850.1"/>
    <property type="molecule type" value="Genomic_DNA"/>
</dbReference>
<dbReference type="PANTHER" id="PTHR43120">
    <property type="entry name" value="GLUTAMYL-TRNA REDUCTASE 1, CHLOROPLASTIC"/>
    <property type="match status" value="1"/>
</dbReference>
<feature type="domain" description="Glutamyl-tRNA reductase N-terminal" evidence="4">
    <location>
        <begin position="93"/>
        <end position="148"/>
    </location>
</feature>
<dbReference type="InterPro" id="IPR037196">
    <property type="entry name" value="HSP90_C"/>
</dbReference>
<dbReference type="InterPro" id="IPR015895">
    <property type="entry name" value="4pyrrol_synth_GluRdtase_N"/>
</dbReference>
<evidence type="ECO:0000313" key="6">
    <source>
        <dbReference type="Proteomes" id="UP001472677"/>
    </source>
</evidence>
<dbReference type="Proteomes" id="UP001472677">
    <property type="component" value="Unassembled WGS sequence"/>
</dbReference>
<evidence type="ECO:0000256" key="3">
    <source>
        <dbReference type="SAM" id="MobiDB-lite"/>
    </source>
</evidence>
<dbReference type="Gene3D" id="1.20.120.790">
    <property type="entry name" value="Heat shock protein 90, C-terminal domain"/>
    <property type="match status" value="1"/>
</dbReference>
<keyword evidence="6" id="KW-1185">Reference proteome</keyword>
<evidence type="ECO:0000313" key="5">
    <source>
        <dbReference type="EMBL" id="KAK8563850.1"/>
    </source>
</evidence>
<keyword evidence="2" id="KW-0143">Chaperone</keyword>
<protein>
    <recommendedName>
        <fullName evidence="4">Glutamyl-tRNA reductase N-terminal domain-containing protein</fullName>
    </recommendedName>
</protein>
<comment type="caution">
    <text evidence="5">The sequence shown here is derived from an EMBL/GenBank/DDBJ whole genome shotgun (WGS) entry which is preliminary data.</text>
</comment>
<dbReference type="Pfam" id="PF00183">
    <property type="entry name" value="HSP90"/>
    <property type="match status" value="1"/>
</dbReference>
<gene>
    <name evidence="5" type="ORF">V6N12_035986</name>
</gene>
<reference evidence="5 6" key="1">
    <citation type="journal article" date="2024" name="G3 (Bethesda)">
        <title>Genome assembly of Hibiscus sabdariffa L. provides insights into metabolisms of medicinal natural products.</title>
        <authorList>
            <person name="Kim T."/>
        </authorList>
    </citation>
    <scope>NUCLEOTIDE SEQUENCE [LARGE SCALE GENOMIC DNA]</scope>
    <source>
        <strain evidence="5">TK-2024</strain>
        <tissue evidence="5">Old leaves</tissue>
    </source>
</reference>
<sequence length="190" mass="21061">MKQSKKLLPATKESSKLEKSDDAKQKNEALKEKFEGQCKVMNVVLGDKVEKVVISDRVVDSLCCLVAASFFGDHTIILKHPEKEWACGVLRTLETLAALDYLVLGKGQIFAQVKQVVKVALCVFGFGRNMMRLFQHAIIDGKRARTKTNIVTGVGPVSSVVVELALMKLPKSSQATAQMLVLEQARWESW</sequence>